<dbReference type="Proteomes" id="UP001500507">
    <property type="component" value="Unassembled WGS sequence"/>
</dbReference>
<protein>
    <submittedName>
        <fullName evidence="1">Uncharacterized protein</fullName>
    </submittedName>
</protein>
<evidence type="ECO:0000313" key="1">
    <source>
        <dbReference type="EMBL" id="GAA0872974.1"/>
    </source>
</evidence>
<reference evidence="2" key="1">
    <citation type="journal article" date="2019" name="Int. J. Syst. Evol. Microbiol.">
        <title>The Global Catalogue of Microorganisms (GCM) 10K type strain sequencing project: providing services to taxonomists for standard genome sequencing and annotation.</title>
        <authorList>
            <consortium name="The Broad Institute Genomics Platform"/>
            <consortium name="The Broad Institute Genome Sequencing Center for Infectious Disease"/>
            <person name="Wu L."/>
            <person name="Ma J."/>
        </authorList>
    </citation>
    <scope>NUCLEOTIDE SEQUENCE [LARGE SCALE GENOMIC DNA]</scope>
    <source>
        <strain evidence="2">JCM 16082</strain>
    </source>
</reference>
<evidence type="ECO:0000313" key="2">
    <source>
        <dbReference type="Proteomes" id="UP001500507"/>
    </source>
</evidence>
<dbReference type="RefSeq" id="WP_343767335.1">
    <property type="nucleotide sequence ID" value="NZ_BAAAFG010000016.1"/>
</dbReference>
<name>A0ABP3XUB0_9FLAO</name>
<gene>
    <name evidence="1" type="ORF">GCM10009117_21210</name>
</gene>
<organism evidence="1 2">
    <name type="scientific">Gangjinia marincola</name>
    <dbReference type="NCBI Taxonomy" id="578463"/>
    <lineage>
        <taxon>Bacteria</taxon>
        <taxon>Pseudomonadati</taxon>
        <taxon>Bacteroidota</taxon>
        <taxon>Flavobacteriia</taxon>
        <taxon>Flavobacteriales</taxon>
        <taxon>Flavobacteriaceae</taxon>
        <taxon>Gangjinia</taxon>
    </lineage>
</organism>
<comment type="caution">
    <text evidence="1">The sequence shown here is derived from an EMBL/GenBank/DDBJ whole genome shotgun (WGS) entry which is preliminary data.</text>
</comment>
<keyword evidence="2" id="KW-1185">Reference proteome</keyword>
<proteinExistence type="predicted"/>
<accession>A0ABP3XUB0</accession>
<sequence>MNINGDVESIKFNQFQAVKRNGQITKEPLPKLDYIAYVDNEYYFNKKGMIDNHIQYTSNRMTHKYVYEYDKNLCTISKKYYDYSGELVNESYFKNVLNEEGELVEEKEYMTGKNVDRNVILSNFVDKNKVEEIDYVGDMILRKQKYKYNANNNVIEEINLSEGDQISFKVKHLYNYNRNIVKTVTVDEKGDTISIENYKYLKFDDEGNWTKMLITGSDSTEILVESKIVYRK</sequence>
<dbReference type="EMBL" id="BAAAFG010000016">
    <property type="protein sequence ID" value="GAA0872974.1"/>
    <property type="molecule type" value="Genomic_DNA"/>
</dbReference>